<evidence type="ECO:0000256" key="14">
    <source>
        <dbReference type="ARBA" id="ARBA00049296"/>
    </source>
</evidence>
<evidence type="ECO:0000256" key="2">
    <source>
        <dbReference type="ARBA" id="ARBA00004127"/>
    </source>
</evidence>
<evidence type="ECO:0000313" key="18">
    <source>
        <dbReference type="EnsemblMetazoa" id="GBRI022730-PA"/>
    </source>
</evidence>
<comment type="similarity">
    <text evidence="3">Belongs to the AIG1 family.</text>
</comment>
<dbReference type="VEuPathDB" id="VectorBase:GBRI022730"/>
<feature type="transmembrane region" description="Helical" evidence="17">
    <location>
        <begin position="95"/>
        <end position="118"/>
    </location>
</feature>
<evidence type="ECO:0000256" key="11">
    <source>
        <dbReference type="ARBA" id="ARBA00048701"/>
    </source>
</evidence>
<comment type="catalytic activity">
    <reaction evidence="10">
        <text>12-octadecanoyloxy-octadecanoate + H2O = 12-hydroxyoctadecanoate + octadecanoate + H(+)</text>
        <dbReference type="Rhea" id="RHEA:52080"/>
        <dbReference type="ChEBI" id="CHEBI:15377"/>
        <dbReference type="ChEBI" id="CHEBI:15378"/>
        <dbReference type="ChEBI" id="CHEBI:25629"/>
        <dbReference type="ChEBI" id="CHEBI:84201"/>
        <dbReference type="ChEBI" id="CHEBI:136330"/>
    </reaction>
    <physiologicalReaction direction="left-to-right" evidence="10">
        <dbReference type="Rhea" id="RHEA:52081"/>
    </physiologicalReaction>
</comment>
<evidence type="ECO:0000256" key="4">
    <source>
        <dbReference type="ARBA" id="ARBA00022692"/>
    </source>
</evidence>
<comment type="catalytic activity">
    <reaction evidence="12">
        <text>9-(9Z-octadecenoyloxy)-octadecanoate + H2O = 9-hydroxy-octadecanoate + (9Z)-octadecenoate + H(+)</text>
        <dbReference type="Rhea" id="RHEA:52048"/>
        <dbReference type="ChEBI" id="CHEBI:15377"/>
        <dbReference type="ChEBI" id="CHEBI:15378"/>
        <dbReference type="ChEBI" id="CHEBI:30823"/>
        <dbReference type="ChEBI" id="CHEBI:136282"/>
        <dbReference type="ChEBI" id="CHEBI:136286"/>
    </reaction>
    <physiologicalReaction direction="left-to-right" evidence="12">
        <dbReference type="Rhea" id="RHEA:52049"/>
    </physiologicalReaction>
</comment>
<keyword evidence="4 17" id="KW-0812">Transmembrane</keyword>
<keyword evidence="6 17" id="KW-0472">Membrane</keyword>
<organism evidence="18 19">
    <name type="scientific">Glossina brevipalpis</name>
    <dbReference type="NCBI Taxonomy" id="37001"/>
    <lineage>
        <taxon>Eukaryota</taxon>
        <taxon>Metazoa</taxon>
        <taxon>Ecdysozoa</taxon>
        <taxon>Arthropoda</taxon>
        <taxon>Hexapoda</taxon>
        <taxon>Insecta</taxon>
        <taxon>Pterygota</taxon>
        <taxon>Neoptera</taxon>
        <taxon>Endopterygota</taxon>
        <taxon>Diptera</taxon>
        <taxon>Brachycera</taxon>
        <taxon>Muscomorpha</taxon>
        <taxon>Hippoboscoidea</taxon>
        <taxon>Glossinidae</taxon>
        <taxon>Glossina</taxon>
    </lineage>
</organism>
<dbReference type="EnsemblMetazoa" id="GBRI022730-RA">
    <property type="protein sequence ID" value="GBRI022730-PA"/>
    <property type="gene ID" value="GBRI022730"/>
</dbReference>
<comment type="catalytic activity">
    <reaction evidence="8">
        <text>13-octadecanoyloxy-octadecanoate + H2O = 13-hydroxy-octadecanoate + octadecanoate + H(+)</text>
        <dbReference type="Rhea" id="RHEA:52084"/>
        <dbReference type="ChEBI" id="CHEBI:15377"/>
        <dbReference type="ChEBI" id="CHEBI:15378"/>
        <dbReference type="ChEBI" id="CHEBI:25629"/>
        <dbReference type="ChEBI" id="CHEBI:136304"/>
        <dbReference type="ChEBI" id="CHEBI:136335"/>
    </reaction>
    <physiologicalReaction direction="left-to-right" evidence="8">
        <dbReference type="Rhea" id="RHEA:52085"/>
    </physiologicalReaction>
</comment>
<comment type="catalytic activity">
    <reaction evidence="13">
        <text>9-octadecanoyloxy-octadecanoate + H2O = 9-hydroxy-octadecanoate + octadecanoate + H(+)</text>
        <dbReference type="Rhea" id="RHEA:52096"/>
        <dbReference type="ChEBI" id="CHEBI:15377"/>
        <dbReference type="ChEBI" id="CHEBI:15378"/>
        <dbReference type="ChEBI" id="CHEBI:25629"/>
        <dbReference type="ChEBI" id="CHEBI:136286"/>
        <dbReference type="ChEBI" id="CHEBI:136373"/>
    </reaction>
    <physiologicalReaction direction="left-to-right" evidence="13">
        <dbReference type="Rhea" id="RHEA:52097"/>
    </physiologicalReaction>
</comment>
<evidence type="ECO:0000256" key="15">
    <source>
        <dbReference type="ARBA" id="ARBA00049322"/>
    </source>
</evidence>
<comment type="catalytic activity">
    <reaction evidence="9">
        <text>9-hexadecanoyloxy-octadecanoate + H2O = 9-hydroxy-octadecanoate + hexadecanoate + H(+)</text>
        <dbReference type="Rhea" id="RHEA:52052"/>
        <dbReference type="ChEBI" id="CHEBI:7896"/>
        <dbReference type="ChEBI" id="CHEBI:15377"/>
        <dbReference type="ChEBI" id="CHEBI:15378"/>
        <dbReference type="ChEBI" id="CHEBI:83670"/>
        <dbReference type="ChEBI" id="CHEBI:136286"/>
    </reaction>
    <physiologicalReaction direction="left-to-right" evidence="9">
        <dbReference type="Rhea" id="RHEA:52053"/>
    </physiologicalReaction>
</comment>
<dbReference type="GO" id="GO:0016020">
    <property type="term" value="C:membrane"/>
    <property type="evidence" value="ECO:0007669"/>
    <property type="project" value="InterPro"/>
</dbReference>
<dbReference type="InterPro" id="IPR006838">
    <property type="entry name" value="ADTRP_AIG1"/>
</dbReference>
<accession>A0A1A9WK81</accession>
<comment type="catalytic activity">
    <reaction evidence="11">
        <text>12-(9Z-octadecenoyloxy)-octadecanoate + H2O = 12-hydroxyoctadecanoate + (9Z)-octadecenoate + H(+)</text>
        <dbReference type="Rhea" id="RHEA:52060"/>
        <dbReference type="ChEBI" id="CHEBI:15377"/>
        <dbReference type="ChEBI" id="CHEBI:15378"/>
        <dbReference type="ChEBI" id="CHEBI:30823"/>
        <dbReference type="ChEBI" id="CHEBI:84201"/>
        <dbReference type="ChEBI" id="CHEBI:136302"/>
    </reaction>
    <physiologicalReaction direction="left-to-right" evidence="11">
        <dbReference type="Rhea" id="RHEA:52061"/>
    </physiologicalReaction>
</comment>
<evidence type="ECO:0000313" key="19">
    <source>
        <dbReference type="Proteomes" id="UP000091820"/>
    </source>
</evidence>
<dbReference type="Pfam" id="PF04750">
    <property type="entry name" value="Far-17a_AIG1"/>
    <property type="match status" value="1"/>
</dbReference>
<evidence type="ECO:0000256" key="17">
    <source>
        <dbReference type="SAM" id="Phobius"/>
    </source>
</evidence>
<feature type="transmembrane region" description="Helical" evidence="17">
    <location>
        <begin position="12"/>
        <end position="34"/>
    </location>
</feature>
<dbReference type="GO" id="GO:0012505">
    <property type="term" value="C:endomembrane system"/>
    <property type="evidence" value="ECO:0007669"/>
    <property type="project" value="UniProtKB-SubCell"/>
</dbReference>
<comment type="subcellular location">
    <subcellularLocation>
        <location evidence="2">Endomembrane system</location>
        <topology evidence="2">Multi-pass membrane protein</topology>
    </subcellularLocation>
</comment>
<dbReference type="PANTHER" id="PTHR10989">
    <property type="entry name" value="ANDROGEN-INDUCED PROTEIN 1-RELATED"/>
    <property type="match status" value="1"/>
</dbReference>
<comment type="catalytic activity">
    <reaction evidence="16">
        <text>12-(9Z-hexadecenoyloxy)-octadecanoate + H2O = 12-hydroxyoctadecanoate + (9Z)-hexadecenoate + H(+)</text>
        <dbReference type="Rhea" id="RHEA:52072"/>
        <dbReference type="ChEBI" id="CHEBI:15377"/>
        <dbReference type="ChEBI" id="CHEBI:15378"/>
        <dbReference type="ChEBI" id="CHEBI:32372"/>
        <dbReference type="ChEBI" id="CHEBI:84201"/>
        <dbReference type="ChEBI" id="CHEBI:136312"/>
    </reaction>
    <physiologicalReaction direction="left-to-right" evidence="16">
        <dbReference type="Rhea" id="RHEA:52073"/>
    </physiologicalReaction>
</comment>
<evidence type="ECO:0000256" key="12">
    <source>
        <dbReference type="ARBA" id="ARBA00048800"/>
    </source>
</evidence>
<evidence type="ECO:0000256" key="16">
    <source>
        <dbReference type="ARBA" id="ARBA00049428"/>
    </source>
</evidence>
<evidence type="ECO:0000256" key="8">
    <source>
        <dbReference type="ARBA" id="ARBA00047427"/>
    </source>
</evidence>
<feature type="transmembrane region" description="Helical" evidence="17">
    <location>
        <begin position="204"/>
        <end position="221"/>
    </location>
</feature>
<evidence type="ECO:0000256" key="9">
    <source>
        <dbReference type="ARBA" id="ARBA00047863"/>
    </source>
</evidence>
<comment type="catalytic activity">
    <reaction evidence="7">
        <text>12-hexadecanoyloxy-octadecanoate + H2O = 12-hydroxyoctadecanoate + hexadecanoate + H(+)</text>
        <dbReference type="Rhea" id="RHEA:52056"/>
        <dbReference type="ChEBI" id="CHEBI:7896"/>
        <dbReference type="ChEBI" id="CHEBI:15377"/>
        <dbReference type="ChEBI" id="CHEBI:15378"/>
        <dbReference type="ChEBI" id="CHEBI:83677"/>
        <dbReference type="ChEBI" id="CHEBI:84201"/>
    </reaction>
    <physiologicalReaction direction="left-to-right" evidence="7">
        <dbReference type="Rhea" id="RHEA:52057"/>
    </physiologicalReaction>
</comment>
<keyword evidence="5 17" id="KW-1133">Transmembrane helix</keyword>
<evidence type="ECO:0000256" key="5">
    <source>
        <dbReference type="ARBA" id="ARBA00022989"/>
    </source>
</evidence>
<dbReference type="PANTHER" id="PTHR10989:SF16">
    <property type="entry name" value="AT02829P-RELATED"/>
    <property type="match status" value="1"/>
</dbReference>
<evidence type="ECO:0008006" key="20">
    <source>
        <dbReference type="Google" id="ProtNLM"/>
    </source>
</evidence>
<name>A0A1A9WK81_9MUSC</name>
<sequence length="241" mass="27851">MKKLSADPVYKGIYGSLCILIHLVAAVQFWYAVYFDHVFVVFATAASFGGKLKFLTFLDAIIQAVYFTIALINDFMGTNEVSPKRLPLIRKLKDYMMATFAFPLALNVGITFWSIYAIDRELILPKVLDAVFPSWLNHIMHTNIVVFMILEIFTSFRAYPKRGDGMMGLSIFLLAYLVWLHIVKYYSGLWAYPFLELLSLPQRLLFFIGSLAINWCLYVLGETMNNMIWNKELKMAYRKTN</sequence>
<evidence type="ECO:0000256" key="10">
    <source>
        <dbReference type="ARBA" id="ARBA00048680"/>
    </source>
</evidence>
<comment type="catalytic activity">
    <reaction evidence="15">
        <text>13-(9Z-hexadecenoyloxy)-octadecanoate + H2O = 13-hydroxy-octadecanoate + (9Z)-hexadecenoate + H(+)</text>
        <dbReference type="Rhea" id="RHEA:52076"/>
        <dbReference type="ChEBI" id="CHEBI:15377"/>
        <dbReference type="ChEBI" id="CHEBI:15378"/>
        <dbReference type="ChEBI" id="CHEBI:32372"/>
        <dbReference type="ChEBI" id="CHEBI:136304"/>
        <dbReference type="ChEBI" id="CHEBI:136315"/>
    </reaction>
    <physiologicalReaction direction="left-to-right" evidence="15">
        <dbReference type="Rhea" id="RHEA:52077"/>
    </physiologicalReaction>
</comment>
<reference evidence="19" key="1">
    <citation type="submission" date="2014-03" db="EMBL/GenBank/DDBJ databases">
        <authorList>
            <person name="Aksoy S."/>
            <person name="Warren W."/>
            <person name="Wilson R.K."/>
        </authorList>
    </citation>
    <scope>NUCLEOTIDE SEQUENCE [LARGE SCALE GENOMIC DNA]</scope>
    <source>
        <strain evidence="19">IAEA</strain>
    </source>
</reference>
<feature type="transmembrane region" description="Helical" evidence="17">
    <location>
        <begin position="138"/>
        <end position="159"/>
    </location>
</feature>
<protein>
    <recommendedName>
        <fullName evidence="20">Androgen-induced 1</fullName>
    </recommendedName>
</protein>
<evidence type="ECO:0000256" key="13">
    <source>
        <dbReference type="ARBA" id="ARBA00049221"/>
    </source>
</evidence>
<dbReference type="AlphaFoldDB" id="A0A1A9WK81"/>
<feature type="transmembrane region" description="Helical" evidence="17">
    <location>
        <begin position="171"/>
        <end position="192"/>
    </location>
</feature>
<evidence type="ECO:0000256" key="1">
    <source>
        <dbReference type="ARBA" id="ARBA00000923"/>
    </source>
</evidence>
<reference evidence="18" key="2">
    <citation type="submission" date="2020-05" db="UniProtKB">
        <authorList>
            <consortium name="EnsemblMetazoa"/>
        </authorList>
    </citation>
    <scope>IDENTIFICATION</scope>
    <source>
        <strain evidence="18">IAEA</strain>
    </source>
</reference>
<evidence type="ECO:0000256" key="3">
    <source>
        <dbReference type="ARBA" id="ARBA00009300"/>
    </source>
</evidence>
<comment type="catalytic activity">
    <reaction evidence="1">
        <text>9-(9Z-hexadecenoyloxy)-octadecanoate + H2O = (9Z)-hexadecenoate + 9-hydroxy-octadecanoate + H(+)</text>
        <dbReference type="Rhea" id="RHEA:52068"/>
        <dbReference type="ChEBI" id="CHEBI:15377"/>
        <dbReference type="ChEBI" id="CHEBI:15378"/>
        <dbReference type="ChEBI" id="CHEBI:32372"/>
        <dbReference type="ChEBI" id="CHEBI:136286"/>
        <dbReference type="ChEBI" id="CHEBI:136309"/>
    </reaction>
    <physiologicalReaction direction="left-to-right" evidence="1">
        <dbReference type="Rhea" id="RHEA:52069"/>
    </physiologicalReaction>
</comment>
<evidence type="ECO:0000256" key="6">
    <source>
        <dbReference type="ARBA" id="ARBA00023136"/>
    </source>
</evidence>
<proteinExistence type="inferred from homology"/>
<evidence type="ECO:0000256" key="7">
    <source>
        <dbReference type="ARBA" id="ARBA00047368"/>
    </source>
</evidence>
<keyword evidence="19" id="KW-1185">Reference proteome</keyword>
<comment type="catalytic activity">
    <reaction evidence="14">
        <text>13-(9Z-octadecenoyloxy)-octadecanoate + H2O = 13-hydroxy-octadecanoate + (9Z)-octadecenoate + H(+)</text>
        <dbReference type="Rhea" id="RHEA:52064"/>
        <dbReference type="ChEBI" id="CHEBI:15377"/>
        <dbReference type="ChEBI" id="CHEBI:15378"/>
        <dbReference type="ChEBI" id="CHEBI:30823"/>
        <dbReference type="ChEBI" id="CHEBI:136303"/>
        <dbReference type="ChEBI" id="CHEBI:136304"/>
    </reaction>
    <physiologicalReaction direction="left-to-right" evidence="14">
        <dbReference type="Rhea" id="RHEA:52065"/>
    </physiologicalReaction>
</comment>
<dbReference type="Proteomes" id="UP000091820">
    <property type="component" value="Unassembled WGS sequence"/>
</dbReference>
<feature type="transmembrane region" description="Helical" evidence="17">
    <location>
        <begin position="54"/>
        <end position="75"/>
    </location>
</feature>